<dbReference type="AlphaFoldDB" id="A0A5R9JC02"/>
<evidence type="ECO:0000313" key="2">
    <source>
        <dbReference type="EMBL" id="TLU71818.1"/>
    </source>
</evidence>
<feature type="region of interest" description="Disordered" evidence="1">
    <location>
        <begin position="94"/>
        <end position="115"/>
    </location>
</feature>
<protein>
    <submittedName>
        <fullName evidence="2">Uncharacterized protein</fullName>
    </submittedName>
</protein>
<sequence>MESEQDPAERLASALSRIAVAVERREALAAEALASGERALRDVEAHAAQSRQEAERAGAALQEAVATSAVDVPVLAANLDALILRLRDVLGESATGEHPAGEPQQQGSAHPGWAT</sequence>
<dbReference type="Proteomes" id="UP000305654">
    <property type="component" value="Unassembled WGS sequence"/>
</dbReference>
<evidence type="ECO:0000313" key="3">
    <source>
        <dbReference type="Proteomes" id="UP000305654"/>
    </source>
</evidence>
<gene>
    <name evidence="2" type="ORF">FE263_15270</name>
</gene>
<accession>A0A5R9JC02</accession>
<proteinExistence type="predicted"/>
<organism evidence="2 3">
    <name type="scientific">Lichenicoccus roseus</name>
    <dbReference type="NCBI Taxonomy" id="2683649"/>
    <lineage>
        <taxon>Bacteria</taxon>
        <taxon>Pseudomonadati</taxon>
        <taxon>Pseudomonadota</taxon>
        <taxon>Alphaproteobacteria</taxon>
        <taxon>Acetobacterales</taxon>
        <taxon>Acetobacteraceae</taxon>
        <taxon>Lichenicoccus</taxon>
    </lineage>
</organism>
<name>A0A5R9JC02_9PROT</name>
<keyword evidence="3" id="KW-1185">Reference proteome</keyword>
<comment type="caution">
    <text evidence="2">The sequence shown here is derived from an EMBL/GenBank/DDBJ whole genome shotgun (WGS) entry which is preliminary data.</text>
</comment>
<dbReference type="EMBL" id="VCDI01000005">
    <property type="protein sequence ID" value="TLU71818.1"/>
    <property type="molecule type" value="Genomic_DNA"/>
</dbReference>
<reference evidence="2 3" key="1">
    <citation type="submission" date="2019-05" db="EMBL/GenBank/DDBJ databases">
        <authorList>
            <person name="Pankratov T."/>
            <person name="Grouzdev D."/>
        </authorList>
    </citation>
    <scope>NUCLEOTIDE SEQUENCE [LARGE SCALE GENOMIC DNA]</scope>
    <source>
        <strain evidence="2 3">KEBCLARHB70R</strain>
    </source>
</reference>
<dbReference type="RefSeq" id="WP_138326888.1">
    <property type="nucleotide sequence ID" value="NZ_VCDI01000005.1"/>
</dbReference>
<evidence type="ECO:0000256" key="1">
    <source>
        <dbReference type="SAM" id="MobiDB-lite"/>
    </source>
</evidence>